<dbReference type="PANTHER" id="PTHR20544">
    <property type="entry name" value="CENTROSOMAL PROTEIN CEP135"/>
    <property type="match status" value="1"/>
</dbReference>
<feature type="non-terminal residue" evidence="7">
    <location>
        <position position="640"/>
    </location>
</feature>
<sequence>MAYLCFVFMQAQEEIARLRREIIKSPKSPKTSLTAQAILRRVEAERDEAAADLRRMSTERDSLRERIMITQEKAINDKAHLEQKIEDLQADIQMLEKERLDYKAEQGKMKELIFSLEEESKIFSRKATTIEEELNRTKANYNSLRTATNHVEDTLSDTQRHLSQKIAELQGTQEKLKQLDEKNDELARQAINLREDILSLQATVNRLNVDKDTLQSVVDEKTEKISFLEDVITDKDINVKSLNETIGAMESASQNLKDTINNQEREINSLRRQLDSANEELARIGRAREAAAKESFQCREELTKAKLENQTLQRKSQEYCEEIESLKLKVQDHKAETGRIDSQLSYKVIENRELLDKYCQVLAQVESLENKARQTEVQTSSLCSELRAEESERRRLNDRIEQLERELEESLSAEQASKNQISQLTITIRKMEEELRLTQSEKSAVLSDLGCTRELCVKLDTNKDLLNRQLNTKSQEMERVLKELEMAHSEAELLRKQLASERVSLKNLEILLTSNKEKELDNQVYSKEKQSEIDILRENLIKAESKIASQSREVTQAKTKAAQLEVELDMTKRQLSTEQFEREQAILELRRHGLTSTLLTTSTPSRRSLSPRSSRSPERSQWRSQGLENQFDRTGSFRDL</sequence>
<evidence type="ECO:0000313" key="8">
    <source>
        <dbReference type="Proteomes" id="UP001166052"/>
    </source>
</evidence>
<protein>
    <submittedName>
        <fullName evidence="7">TSG10 protein</fullName>
    </submittedName>
</protein>
<evidence type="ECO:0000256" key="4">
    <source>
        <dbReference type="ARBA" id="ARBA00038123"/>
    </source>
</evidence>
<dbReference type="InterPro" id="IPR051877">
    <property type="entry name" value="Centriole_BasalBody_StrucProt"/>
</dbReference>
<keyword evidence="2" id="KW-0963">Cytoplasm</keyword>
<accession>A0ABS2Z4B2</accession>
<dbReference type="SUPFAM" id="SSF57997">
    <property type="entry name" value="Tropomyosin"/>
    <property type="match status" value="1"/>
</dbReference>
<feature type="non-terminal residue" evidence="7">
    <location>
        <position position="1"/>
    </location>
</feature>
<evidence type="ECO:0000313" key="7">
    <source>
        <dbReference type="EMBL" id="MBN3293889.1"/>
    </source>
</evidence>
<evidence type="ECO:0000256" key="6">
    <source>
        <dbReference type="SAM" id="MobiDB-lite"/>
    </source>
</evidence>
<keyword evidence="3" id="KW-0206">Cytoskeleton</keyword>
<evidence type="ECO:0000256" key="3">
    <source>
        <dbReference type="ARBA" id="ARBA00023212"/>
    </source>
</evidence>
<feature type="coiled-coil region" evidence="5">
    <location>
        <begin position="386"/>
        <end position="501"/>
    </location>
</feature>
<reference evidence="7" key="1">
    <citation type="journal article" date="2021" name="Cell">
        <title>Tracing the genetic footprints of vertebrate landing in non-teleost ray-finned fishes.</title>
        <authorList>
            <person name="Bi X."/>
            <person name="Wang K."/>
            <person name="Yang L."/>
            <person name="Pan H."/>
            <person name="Jiang H."/>
            <person name="Wei Q."/>
            <person name="Fang M."/>
            <person name="Yu H."/>
            <person name="Zhu C."/>
            <person name="Cai Y."/>
            <person name="He Y."/>
            <person name="Gan X."/>
            <person name="Zeng H."/>
            <person name="Yu D."/>
            <person name="Zhu Y."/>
            <person name="Jiang H."/>
            <person name="Qiu Q."/>
            <person name="Yang H."/>
            <person name="Zhang Y.E."/>
            <person name="Wang W."/>
            <person name="Zhu M."/>
            <person name="He S."/>
            <person name="Zhang G."/>
        </authorList>
    </citation>
    <scope>NUCLEOTIDE SEQUENCE</scope>
    <source>
        <strain evidence="7">Bchr_001</strain>
    </source>
</reference>
<name>A0ABS2Z4B2_POLSE</name>
<dbReference type="EMBL" id="JAAWVN010023792">
    <property type="protein sequence ID" value="MBN3293889.1"/>
    <property type="molecule type" value="Genomic_DNA"/>
</dbReference>
<dbReference type="Proteomes" id="UP001166052">
    <property type="component" value="Unassembled WGS sequence"/>
</dbReference>
<comment type="caution">
    <text evidence="7">The sequence shown here is derived from an EMBL/GenBank/DDBJ whole genome shotgun (WGS) entry which is preliminary data.</text>
</comment>
<proteinExistence type="inferred from homology"/>
<feature type="coiled-coil region" evidence="5">
    <location>
        <begin position="526"/>
        <end position="574"/>
    </location>
</feature>
<comment type="similarity">
    <text evidence="4">Belongs to the CEP135/TSGA10 family.</text>
</comment>
<feature type="compositionally biased region" description="Low complexity" evidence="6">
    <location>
        <begin position="597"/>
        <end position="614"/>
    </location>
</feature>
<evidence type="ECO:0000256" key="5">
    <source>
        <dbReference type="SAM" id="Coils"/>
    </source>
</evidence>
<dbReference type="Gene3D" id="1.10.287.1490">
    <property type="match status" value="1"/>
</dbReference>
<feature type="region of interest" description="Disordered" evidence="6">
    <location>
        <begin position="597"/>
        <end position="640"/>
    </location>
</feature>
<evidence type="ECO:0000256" key="2">
    <source>
        <dbReference type="ARBA" id="ARBA00022490"/>
    </source>
</evidence>
<evidence type="ECO:0000256" key="1">
    <source>
        <dbReference type="ARBA" id="ARBA00004114"/>
    </source>
</evidence>
<keyword evidence="5" id="KW-0175">Coiled coil</keyword>
<comment type="subcellular location">
    <subcellularLocation>
        <location evidence="1">Cytoplasm</location>
        <location evidence="1">Cytoskeleton</location>
        <location evidence="1">Microtubule organizing center</location>
        <location evidence="1">Centrosome</location>
        <location evidence="1">Centriole</location>
    </subcellularLocation>
</comment>
<gene>
    <name evidence="7" type="primary">Tsga10</name>
    <name evidence="7" type="ORF">GTO92_0021052</name>
</gene>
<organism evidence="7 8">
    <name type="scientific">Polypterus senegalus</name>
    <name type="common">Senegal bichir</name>
    <dbReference type="NCBI Taxonomy" id="55291"/>
    <lineage>
        <taxon>Eukaryota</taxon>
        <taxon>Metazoa</taxon>
        <taxon>Chordata</taxon>
        <taxon>Craniata</taxon>
        <taxon>Vertebrata</taxon>
        <taxon>Euteleostomi</taxon>
        <taxon>Actinopterygii</taxon>
        <taxon>Polypteriformes</taxon>
        <taxon>Polypteridae</taxon>
        <taxon>Polypterus</taxon>
    </lineage>
</organism>
<keyword evidence="8" id="KW-1185">Reference proteome</keyword>
<dbReference type="PANTHER" id="PTHR20544:SF2">
    <property type="entry name" value="TESTIS SPECIFIC 10"/>
    <property type="match status" value="1"/>
</dbReference>
<feature type="coiled-coil region" evidence="5">
    <location>
        <begin position="246"/>
        <end position="336"/>
    </location>
</feature>
<feature type="coiled-coil region" evidence="5">
    <location>
        <begin position="39"/>
        <end position="203"/>
    </location>
</feature>